<gene>
    <name evidence="1" type="ORF">FKV68_04815</name>
</gene>
<dbReference type="Proteomes" id="UP000510721">
    <property type="component" value="Chromosome"/>
</dbReference>
<organism evidence="1 2">
    <name type="scientific">Sinorhizobium mexicanum</name>
    <dbReference type="NCBI Taxonomy" id="375549"/>
    <lineage>
        <taxon>Bacteria</taxon>
        <taxon>Pseudomonadati</taxon>
        <taxon>Pseudomonadota</taxon>
        <taxon>Alphaproteobacteria</taxon>
        <taxon>Hyphomicrobiales</taxon>
        <taxon>Rhizobiaceae</taxon>
        <taxon>Sinorhizobium/Ensifer group</taxon>
        <taxon>Sinorhizobium</taxon>
    </lineage>
</organism>
<dbReference type="InterPro" id="IPR009351">
    <property type="entry name" value="AlkZ-like"/>
</dbReference>
<name>A0A859QDY9_9HYPH</name>
<dbReference type="KEGG" id="emx:FKV68_04815"/>
<dbReference type="PANTHER" id="PTHR30528">
    <property type="entry name" value="CYTOPLASMIC PROTEIN"/>
    <property type="match status" value="1"/>
</dbReference>
<sequence>MTIRLSNRDARRIFLAKQGLSAAPQRALGKEGLLKLIRELGFVQVDSIATVERAHHQILFSRNQTYRREHLTELLEKDRELFEHWTHDASIIPSAFFIYWKHRFKWESETLRDRWIKWRGEGFDDGCEETYERIVSDGAVMARDLKMDGHASGGWWNWHPSKTALEVLWRQGKLAIARRENFQKVYDLTERVIPPQHYEGEVGHAEFIDWACRSALDRLGFATHGEIAAFWDLVSPDEAKAWVAAHRDELSDVLIESANGGKPRASYALSGFPDNLGDIAEPPGRIRVLSPFDPLLRDRNRTERLFGFFYRIEVFVPEAKREYGYYVFPLIEGDRLIGRIDMKADRKLGRLDVRRLWLEPGVRPSSGRMEKLGAELDRVARFTGVEEVKLLDGWNAPVT</sequence>
<keyword evidence="2" id="KW-1185">Reference proteome</keyword>
<dbReference type="PANTHER" id="PTHR30528:SF0">
    <property type="entry name" value="CYTOPLASMIC PROTEIN"/>
    <property type="match status" value="1"/>
</dbReference>
<accession>A0A859QDY9</accession>
<evidence type="ECO:0000313" key="2">
    <source>
        <dbReference type="Proteomes" id="UP000510721"/>
    </source>
</evidence>
<protein>
    <submittedName>
        <fullName evidence="1">Winged helix-turn-helix domain-containing protein</fullName>
    </submittedName>
</protein>
<proteinExistence type="predicted"/>
<evidence type="ECO:0000313" key="1">
    <source>
        <dbReference type="EMBL" id="QLL60824.1"/>
    </source>
</evidence>
<dbReference type="Pfam" id="PF06224">
    <property type="entry name" value="AlkZ-like"/>
    <property type="match status" value="1"/>
</dbReference>
<reference evidence="1 2" key="1">
    <citation type="submission" date="2019-06" db="EMBL/GenBank/DDBJ databases">
        <title>Complete genome sequence of Ensifer mexicanus ITTG R7 isolated from nodules of Acacia angustissima (Mill.) Kuntze.</title>
        <authorList>
            <person name="Rincon-Rosales R."/>
            <person name="Rogel M.A."/>
            <person name="Guerrero G."/>
            <person name="Rincon-Molina C.I."/>
            <person name="Lopez-Lopez A."/>
            <person name="Martinez-Romero E."/>
        </authorList>
    </citation>
    <scope>NUCLEOTIDE SEQUENCE [LARGE SCALE GENOMIC DNA]</scope>
    <source>
        <strain evidence="1 2">ITTG R7</strain>
    </source>
</reference>
<dbReference type="RefSeq" id="WP_180940386.1">
    <property type="nucleotide sequence ID" value="NZ_CP041238.1"/>
</dbReference>
<dbReference type="EMBL" id="CP041238">
    <property type="protein sequence ID" value="QLL60824.1"/>
    <property type="molecule type" value="Genomic_DNA"/>
</dbReference>
<dbReference type="AlphaFoldDB" id="A0A859QDY9"/>